<evidence type="ECO:0000256" key="2">
    <source>
        <dbReference type="SAM" id="Phobius"/>
    </source>
</evidence>
<reference evidence="3 4" key="1">
    <citation type="journal article" date="2018" name="Nat. Ecol. Evol.">
        <title>Shark genomes provide insights into elasmobranch evolution and the origin of vertebrates.</title>
        <authorList>
            <person name="Hara Y"/>
            <person name="Yamaguchi K"/>
            <person name="Onimaru K"/>
            <person name="Kadota M"/>
            <person name="Koyanagi M"/>
            <person name="Keeley SD"/>
            <person name="Tatsumi K"/>
            <person name="Tanaka K"/>
            <person name="Motone F"/>
            <person name="Kageyama Y"/>
            <person name="Nozu R"/>
            <person name="Adachi N"/>
            <person name="Nishimura O"/>
            <person name="Nakagawa R"/>
            <person name="Tanegashima C"/>
            <person name="Kiyatake I"/>
            <person name="Matsumoto R"/>
            <person name="Murakumo K"/>
            <person name="Nishida K"/>
            <person name="Terakita A"/>
            <person name="Kuratani S"/>
            <person name="Sato K"/>
            <person name="Hyodo S Kuraku.S."/>
        </authorList>
    </citation>
    <scope>NUCLEOTIDE SEQUENCE [LARGE SCALE GENOMIC DNA]</scope>
</reference>
<evidence type="ECO:0000313" key="3">
    <source>
        <dbReference type="EMBL" id="GCB68384.1"/>
    </source>
</evidence>
<evidence type="ECO:0000256" key="1">
    <source>
        <dbReference type="SAM" id="MobiDB-lite"/>
    </source>
</evidence>
<feature type="compositionally biased region" description="Polar residues" evidence="1">
    <location>
        <begin position="27"/>
        <end position="42"/>
    </location>
</feature>
<keyword evidence="2" id="KW-0472">Membrane</keyword>
<dbReference type="Proteomes" id="UP000288216">
    <property type="component" value="Unassembled WGS sequence"/>
</dbReference>
<dbReference type="EMBL" id="BFAA01008521">
    <property type="protein sequence ID" value="GCB68384.1"/>
    <property type="molecule type" value="Genomic_DNA"/>
</dbReference>
<evidence type="ECO:0000313" key="4">
    <source>
        <dbReference type="Proteomes" id="UP000288216"/>
    </source>
</evidence>
<feature type="transmembrane region" description="Helical" evidence="2">
    <location>
        <begin position="61"/>
        <end position="82"/>
    </location>
</feature>
<keyword evidence="4" id="KW-1185">Reference proteome</keyword>
<keyword evidence="2" id="KW-0812">Transmembrane</keyword>
<feature type="region of interest" description="Disordered" evidence="1">
    <location>
        <begin position="27"/>
        <end position="49"/>
    </location>
</feature>
<sequence>MTDLYNLKCFILVLSAVNQIRNGLQPPNTSAGGLESPSSTSPAPLGHPGTAMKRNLTMNTFLSSALISLALVVSWLAGAWRIQWSSGGTFTNYHHQHLHQMQIFYRI</sequence>
<comment type="caution">
    <text evidence="3">The sequence shown here is derived from an EMBL/GenBank/DDBJ whole genome shotgun (WGS) entry which is preliminary data.</text>
</comment>
<proteinExistence type="predicted"/>
<keyword evidence="2" id="KW-1133">Transmembrane helix</keyword>
<accession>A0A401P5H0</accession>
<gene>
    <name evidence="3" type="ORF">scyTo_0015213</name>
</gene>
<protein>
    <submittedName>
        <fullName evidence="3">Uncharacterized protein</fullName>
    </submittedName>
</protein>
<dbReference type="AlphaFoldDB" id="A0A401P5H0"/>
<name>A0A401P5H0_SCYTO</name>
<organism evidence="3 4">
    <name type="scientific">Scyliorhinus torazame</name>
    <name type="common">Cloudy catshark</name>
    <name type="synonym">Catulus torazame</name>
    <dbReference type="NCBI Taxonomy" id="75743"/>
    <lineage>
        <taxon>Eukaryota</taxon>
        <taxon>Metazoa</taxon>
        <taxon>Chordata</taxon>
        <taxon>Craniata</taxon>
        <taxon>Vertebrata</taxon>
        <taxon>Chondrichthyes</taxon>
        <taxon>Elasmobranchii</taxon>
        <taxon>Galeomorphii</taxon>
        <taxon>Galeoidea</taxon>
        <taxon>Carcharhiniformes</taxon>
        <taxon>Scyliorhinidae</taxon>
        <taxon>Scyliorhinus</taxon>
    </lineage>
</organism>